<proteinExistence type="predicted"/>
<comment type="caution">
    <text evidence="2">The sequence shown here is derived from an EMBL/GenBank/DDBJ whole genome shotgun (WGS) entry which is preliminary data.</text>
</comment>
<protein>
    <recommendedName>
        <fullName evidence="4">ABC transporter permease</fullName>
    </recommendedName>
</protein>
<feature type="transmembrane region" description="Helical" evidence="1">
    <location>
        <begin position="28"/>
        <end position="53"/>
    </location>
</feature>
<dbReference type="EMBL" id="BQXH01000008">
    <property type="protein sequence ID" value="GKS81340.1"/>
    <property type="molecule type" value="Genomic_DNA"/>
</dbReference>
<gene>
    <name evidence="2" type="ORF">LPAF129_10260</name>
</gene>
<keyword evidence="1" id="KW-0472">Membrane</keyword>
<keyword evidence="1" id="KW-1133">Transmembrane helix</keyword>
<organism evidence="2 3">
    <name type="scientific">Ligilactobacillus pabuli</name>
    <dbReference type="NCBI Taxonomy" id="2886039"/>
    <lineage>
        <taxon>Bacteria</taxon>
        <taxon>Bacillati</taxon>
        <taxon>Bacillota</taxon>
        <taxon>Bacilli</taxon>
        <taxon>Lactobacillales</taxon>
        <taxon>Lactobacillaceae</taxon>
        <taxon>Ligilactobacillus</taxon>
    </lineage>
</organism>
<evidence type="ECO:0000313" key="2">
    <source>
        <dbReference type="EMBL" id="GKS81340.1"/>
    </source>
</evidence>
<keyword evidence="3" id="KW-1185">Reference proteome</keyword>
<evidence type="ECO:0008006" key="4">
    <source>
        <dbReference type="Google" id="ProtNLM"/>
    </source>
</evidence>
<dbReference type="Proteomes" id="UP001055149">
    <property type="component" value="Unassembled WGS sequence"/>
</dbReference>
<sequence>MEDVLQKNMDLKPKEIISKSKNTKSHPILYLLPHLIIFTIFFLIPLVFGIYILHLLNGI</sequence>
<evidence type="ECO:0000256" key="1">
    <source>
        <dbReference type="SAM" id="Phobius"/>
    </source>
</evidence>
<name>A0ABQ5JJU3_9LACO</name>
<evidence type="ECO:0000313" key="3">
    <source>
        <dbReference type="Proteomes" id="UP001055149"/>
    </source>
</evidence>
<accession>A0ABQ5JJU3</accession>
<reference evidence="2" key="1">
    <citation type="journal article" date="2022" name="Int. J. Syst. Evol. Microbiol.">
        <title>A novel species of lactic acid bacteria, Ligilactobacillus pabuli sp. nov., isolated from alfalfa silage.</title>
        <authorList>
            <person name="Tohno M."/>
            <person name="Tanizawa Y."/>
            <person name="Sawada H."/>
            <person name="Sakamoto M."/>
            <person name="Ohkuma M."/>
            <person name="Kobayashi H."/>
        </authorList>
    </citation>
    <scope>NUCLEOTIDE SEQUENCE</scope>
    <source>
        <strain evidence="2">AF129</strain>
    </source>
</reference>
<keyword evidence="1" id="KW-0812">Transmembrane</keyword>